<accession>A0A3M7TYH3</accession>
<keyword evidence="1" id="KW-0472">Membrane</keyword>
<sequence length="84" mass="9590">MNLTVKLLIGFAGVIMVSLFISLFIDFSIPGRLMSGIAFVFLSTAMFVNAVALKKKNEDKNEEHKLFFFSFLFAVNAVLYFIRW</sequence>
<organism evidence="2 3">
    <name type="scientific">Alteribacter keqinensis</name>
    <dbReference type="NCBI Taxonomy" id="2483800"/>
    <lineage>
        <taxon>Bacteria</taxon>
        <taxon>Bacillati</taxon>
        <taxon>Bacillota</taxon>
        <taxon>Bacilli</taxon>
        <taxon>Bacillales</taxon>
        <taxon>Bacillaceae</taxon>
        <taxon>Alteribacter</taxon>
    </lineage>
</organism>
<dbReference type="Proteomes" id="UP000278746">
    <property type="component" value="Unassembled WGS sequence"/>
</dbReference>
<keyword evidence="1" id="KW-1133">Transmembrane helix</keyword>
<dbReference type="RefSeq" id="WP_122897464.1">
    <property type="nucleotide sequence ID" value="NZ_RHIB01000001.1"/>
</dbReference>
<evidence type="ECO:0000313" key="3">
    <source>
        <dbReference type="Proteomes" id="UP000278746"/>
    </source>
</evidence>
<proteinExistence type="predicted"/>
<reference evidence="2 3" key="1">
    <citation type="submission" date="2018-10" db="EMBL/GenBank/DDBJ databases">
        <title>Bacillus Keqinensis sp. nov., a moderately halophilic bacterium isolated from a saline-alkaline lake.</title>
        <authorList>
            <person name="Wang H."/>
        </authorList>
    </citation>
    <scope>NUCLEOTIDE SEQUENCE [LARGE SCALE GENOMIC DNA]</scope>
    <source>
        <strain evidence="2 3">KQ-3</strain>
    </source>
</reference>
<dbReference type="AlphaFoldDB" id="A0A3M7TYH3"/>
<feature type="transmembrane region" description="Helical" evidence="1">
    <location>
        <begin position="33"/>
        <end position="53"/>
    </location>
</feature>
<gene>
    <name evidence="2" type="ORF">EBO34_08480</name>
</gene>
<comment type="caution">
    <text evidence="2">The sequence shown here is derived from an EMBL/GenBank/DDBJ whole genome shotgun (WGS) entry which is preliminary data.</text>
</comment>
<protein>
    <submittedName>
        <fullName evidence="2">Uncharacterized protein</fullName>
    </submittedName>
</protein>
<feature type="transmembrane region" description="Helical" evidence="1">
    <location>
        <begin position="7"/>
        <end position="27"/>
    </location>
</feature>
<dbReference type="EMBL" id="RHIB01000001">
    <property type="protein sequence ID" value="RNA69952.1"/>
    <property type="molecule type" value="Genomic_DNA"/>
</dbReference>
<keyword evidence="1" id="KW-0812">Transmembrane</keyword>
<evidence type="ECO:0000313" key="2">
    <source>
        <dbReference type="EMBL" id="RNA69952.1"/>
    </source>
</evidence>
<feature type="transmembrane region" description="Helical" evidence="1">
    <location>
        <begin position="65"/>
        <end position="82"/>
    </location>
</feature>
<name>A0A3M7TYH3_9BACI</name>
<keyword evidence="3" id="KW-1185">Reference proteome</keyword>
<evidence type="ECO:0000256" key="1">
    <source>
        <dbReference type="SAM" id="Phobius"/>
    </source>
</evidence>